<proteinExistence type="predicted"/>
<dbReference type="GO" id="GO:0005524">
    <property type="term" value="F:ATP binding"/>
    <property type="evidence" value="ECO:0007669"/>
    <property type="project" value="InterPro"/>
</dbReference>
<dbReference type="PANTHER" id="PTHR42759">
    <property type="entry name" value="MOXR FAMILY PROTEIN"/>
    <property type="match status" value="1"/>
</dbReference>
<dbReference type="AlphaFoldDB" id="A0A0F9MRH2"/>
<protein>
    <recommendedName>
        <fullName evidence="1">AAA+ ATPase domain-containing protein</fullName>
    </recommendedName>
</protein>
<sequence length="388" mass="43652">MAYRIKDYVDTLMDILSRKDRSWDKDRLIKEARRERNFPNDRKLIMILDVLVATGNVTQYGTGTYASFVLNKETVRLDDHTEQRIKRLQDQVAIGAAEVERFGKVAREQVAAAEEWVNKASSSIAVVQLKMGSKVVKQTKGLFHNQFDKILKLAMARMNIFIYGPTGCGKSHICAQLAEALNLSFSFVSCTSGMSEGILGGRLLPVGKQGTFEYVISEFIRAYENGGVFLLDEIDAADPNVLLLVNAALTNGKVAVSNRPEEPYATRHADFVCIAAANTVGTGADRLYSGRNKLDAATLDRFQIGKMVMDYDERVEVILCPNKQLRTRLLGYRKAIMAHRLERVMSTRFMRDAHKMVGDHGWSDADVDRAFFSGWREDEVNKVKSYRS</sequence>
<gene>
    <name evidence="2" type="ORF">LCGC14_1426550</name>
</gene>
<dbReference type="PANTHER" id="PTHR42759:SF1">
    <property type="entry name" value="MAGNESIUM-CHELATASE SUBUNIT CHLD"/>
    <property type="match status" value="1"/>
</dbReference>
<dbReference type="InterPro" id="IPR050764">
    <property type="entry name" value="CbbQ/NirQ/NorQ/GpvN"/>
</dbReference>
<dbReference type="Pfam" id="PF07728">
    <property type="entry name" value="AAA_5"/>
    <property type="match status" value="1"/>
</dbReference>
<dbReference type="InterPro" id="IPR011704">
    <property type="entry name" value="ATPase_dyneun-rel_AAA"/>
</dbReference>
<evidence type="ECO:0000313" key="2">
    <source>
        <dbReference type="EMBL" id="KKM71832.1"/>
    </source>
</evidence>
<evidence type="ECO:0000259" key="1">
    <source>
        <dbReference type="SMART" id="SM00382"/>
    </source>
</evidence>
<dbReference type="SMART" id="SM00382">
    <property type="entry name" value="AAA"/>
    <property type="match status" value="1"/>
</dbReference>
<dbReference type="EMBL" id="LAZR01009567">
    <property type="protein sequence ID" value="KKM71832.1"/>
    <property type="molecule type" value="Genomic_DNA"/>
</dbReference>
<organism evidence="2">
    <name type="scientific">marine sediment metagenome</name>
    <dbReference type="NCBI Taxonomy" id="412755"/>
    <lineage>
        <taxon>unclassified sequences</taxon>
        <taxon>metagenomes</taxon>
        <taxon>ecological metagenomes</taxon>
    </lineage>
</organism>
<dbReference type="GO" id="GO:0016887">
    <property type="term" value="F:ATP hydrolysis activity"/>
    <property type="evidence" value="ECO:0007669"/>
    <property type="project" value="InterPro"/>
</dbReference>
<reference evidence="2" key="1">
    <citation type="journal article" date="2015" name="Nature">
        <title>Complex archaea that bridge the gap between prokaryotes and eukaryotes.</title>
        <authorList>
            <person name="Spang A."/>
            <person name="Saw J.H."/>
            <person name="Jorgensen S.L."/>
            <person name="Zaremba-Niedzwiedzka K."/>
            <person name="Martijn J."/>
            <person name="Lind A.E."/>
            <person name="van Eijk R."/>
            <person name="Schleper C."/>
            <person name="Guy L."/>
            <person name="Ettema T.J."/>
        </authorList>
    </citation>
    <scope>NUCLEOTIDE SEQUENCE</scope>
</reference>
<dbReference type="InterPro" id="IPR003593">
    <property type="entry name" value="AAA+_ATPase"/>
</dbReference>
<comment type="caution">
    <text evidence="2">The sequence shown here is derived from an EMBL/GenBank/DDBJ whole genome shotgun (WGS) entry which is preliminary data.</text>
</comment>
<dbReference type="SUPFAM" id="SSF52540">
    <property type="entry name" value="P-loop containing nucleoside triphosphate hydrolases"/>
    <property type="match status" value="1"/>
</dbReference>
<dbReference type="Gene3D" id="3.40.50.300">
    <property type="entry name" value="P-loop containing nucleotide triphosphate hydrolases"/>
    <property type="match status" value="1"/>
</dbReference>
<accession>A0A0F9MRH2</accession>
<dbReference type="InterPro" id="IPR027417">
    <property type="entry name" value="P-loop_NTPase"/>
</dbReference>
<dbReference type="CDD" id="cd00009">
    <property type="entry name" value="AAA"/>
    <property type="match status" value="1"/>
</dbReference>
<name>A0A0F9MRH2_9ZZZZ</name>
<feature type="domain" description="AAA+ ATPase" evidence="1">
    <location>
        <begin position="156"/>
        <end position="300"/>
    </location>
</feature>